<dbReference type="Proteomes" id="UP000320781">
    <property type="component" value="Unassembled WGS sequence"/>
</dbReference>
<accession>A0A523QJM9</accession>
<evidence type="ECO:0000313" key="1">
    <source>
        <dbReference type="EMBL" id="TES85861.1"/>
    </source>
</evidence>
<gene>
    <name evidence="1" type="ORF">E3J95_03455</name>
</gene>
<reference evidence="1 2" key="1">
    <citation type="submission" date="2019-03" db="EMBL/GenBank/DDBJ databases">
        <title>Metabolic potential of uncultured bacteria and archaea associated with petroleum seepage in deep-sea sediments.</title>
        <authorList>
            <person name="Dong X."/>
            <person name="Hubert C."/>
        </authorList>
    </citation>
    <scope>NUCLEOTIDE SEQUENCE [LARGE SCALE GENOMIC DNA]</scope>
    <source>
        <strain evidence="1">E44_bin92</strain>
    </source>
</reference>
<sequence length="85" mass="9111">MKVNWGALGITIGLLLLAASILTVGWAAGRKLSALTVGLTATRSAIKRTIIAQEYAFTKADSQRRAISLEDLKEGYALADKFMAK</sequence>
<dbReference type="AlphaFoldDB" id="A0A523QJM9"/>
<proteinExistence type="predicted"/>
<evidence type="ECO:0000313" key="2">
    <source>
        <dbReference type="Proteomes" id="UP000320781"/>
    </source>
</evidence>
<comment type="caution">
    <text evidence="1">The sequence shown here is derived from an EMBL/GenBank/DDBJ whole genome shotgun (WGS) entry which is preliminary data.</text>
</comment>
<protein>
    <submittedName>
        <fullName evidence="1">Uncharacterized protein</fullName>
    </submittedName>
</protein>
<name>A0A523QJM9_UNCAE</name>
<organism evidence="1 2">
    <name type="scientific">Aerophobetes bacterium</name>
    <dbReference type="NCBI Taxonomy" id="2030807"/>
    <lineage>
        <taxon>Bacteria</taxon>
        <taxon>Candidatus Aerophobota</taxon>
    </lineage>
</organism>
<dbReference type="EMBL" id="SOKU01000161">
    <property type="protein sequence ID" value="TES85861.1"/>
    <property type="molecule type" value="Genomic_DNA"/>
</dbReference>